<organism evidence="3 4">
    <name type="scientific">Anaeromassilibacillus senegalensis</name>
    <dbReference type="NCBI Taxonomy" id="1673717"/>
    <lineage>
        <taxon>Bacteria</taxon>
        <taxon>Bacillati</taxon>
        <taxon>Bacillota</taxon>
        <taxon>Clostridia</taxon>
        <taxon>Eubacteriales</taxon>
        <taxon>Acutalibacteraceae</taxon>
        <taxon>Anaeromassilibacillus</taxon>
    </lineage>
</organism>
<dbReference type="Gene3D" id="3.20.20.70">
    <property type="entry name" value="Aldolase class I"/>
    <property type="match status" value="1"/>
</dbReference>
<dbReference type="SUPFAM" id="SSF51569">
    <property type="entry name" value="Aldolase"/>
    <property type="match status" value="1"/>
</dbReference>
<dbReference type="RefSeq" id="WP_087233786.1">
    <property type="nucleotide sequence ID" value="NZ_JAKNHQ010000003.1"/>
</dbReference>
<dbReference type="Pfam" id="PF00682">
    <property type="entry name" value="HMGL-like"/>
    <property type="match status" value="1"/>
</dbReference>
<keyword evidence="1" id="KW-0464">Manganese</keyword>
<name>A0ABS9MHU2_9FIRM</name>
<feature type="domain" description="Pyruvate carboxyltransferase" evidence="2">
    <location>
        <begin position="120"/>
        <end position="259"/>
    </location>
</feature>
<protein>
    <submittedName>
        <fullName evidence="3">Aldolase catalytic domain-containing protein</fullName>
    </submittedName>
</protein>
<accession>A0ABS9MHU2</accession>
<dbReference type="PANTHER" id="PTHR10277:SF9">
    <property type="entry name" value="2-ISOPROPYLMALATE SYNTHASE 1, CHLOROPLASTIC-RELATED"/>
    <property type="match status" value="1"/>
</dbReference>
<dbReference type="Proteomes" id="UP001298681">
    <property type="component" value="Unassembled WGS sequence"/>
</dbReference>
<evidence type="ECO:0000313" key="3">
    <source>
        <dbReference type="EMBL" id="MCG4610068.1"/>
    </source>
</evidence>
<dbReference type="InterPro" id="IPR013785">
    <property type="entry name" value="Aldolase_TIM"/>
</dbReference>
<dbReference type="InterPro" id="IPR050073">
    <property type="entry name" value="2-IPM_HCS-like"/>
</dbReference>
<dbReference type="InterPro" id="IPR000891">
    <property type="entry name" value="PYR_CT"/>
</dbReference>
<keyword evidence="4" id="KW-1185">Reference proteome</keyword>
<evidence type="ECO:0000259" key="2">
    <source>
        <dbReference type="Pfam" id="PF00682"/>
    </source>
</evidence>
<dbReference type="CDD" id="cd07944">
    <property type="entry name" value="DRE_TIM_HOA_like"/>
    <property type="match status" value="1"/>
</dbReference>
<evidence type="ECO:0000256" key="1">
    <source>
        <dbReference type="ARBA" id="ARBA00023211"/>
    </source>
</evidence>
<proteinExistence type="predicted"/>
<reference evidence="3 4" key="1">
    <citation type="submission" date="2022-01" db="EMBL/GenBank/DDBJ databases">
        <title>Collection of gut derived symbiotic bacterial strains cultured from healthy donors.</title>
        <authorList>
            <person name="Lin H."/>
            <person name="Kohout C."/>
            <person name="Waligurski E."/>
            <person name="Pamer E.G."/>
        </authorList>
    </citation>
    <scope>NUCLEOTIDE SEQUENCE [LARGE SCALE GENOMIC DNA]</scope>
    <source>
        <strain evidence="3 4">DFI.7.58</strain>
    </source>
</reference>
<sequence>MSIQVLDCTLRDGGYINDWRFGRRTIASILDKLENAKIDIIECGFLTGMVEEKECSLFNSTADIEAVLPKQQRNSMYVAMIAIGEKELHPSKLAPYDGNSIDGIRLTFHKKEIETAIDWAKIIMEKGYRVFMQPVGTVFYSDIELLQLVEKMNQLKPYAFYIVDTLGSMYRNEVSHRFYLIDENMDPEIHLGFHGHNNMQLAFSNAQVLGKIQTKRTLILDSSVYGMGRGAGNLPTELITQYINKNISSRYDVTMVMDIYDEYIANIRKKYEWGYTMPYHIAANHVCHPNYAAYLINKQTLTMKDIEKIIQSIPDAYKVLYDRVLIEQLYTQYQSRKIDDSASVQTITGWIRGKKLLLLAPGKSLLSKYEEIMAFIGQEKPFVISVNFLDPKYRMNACFVSNHKRMDVIGQELQRFPDIHTILTSNIPDTGREDCLYVDYDRYTNADEMISDNAGLMLLKLLAYCGAAEIYLAGFDGFHHKHNGNYYRRELNLKVNEEEILEKQIRIRKQLAELSKAIHIHFLTPSVYE</sequence>
<gene>
    <name evidence="3" type="ORF">L0P57_03830</name>
</gene>
<dbReference type="PANTHER" id="PTHR10277">
    <property type="entry name" value="HOMOCITRATE SYNTHASE-RELATED"/>
    <property type="match status" value="1"/>
</dbReference>
<comment type="caution">
    <text evidence="3">The sequence shown here is derived from an EMBL/GenBank/DDBJ whole genome shotgun (WGS) entry which is preliminary data.</text>
</comment>
<dbReference type="EMBL" id="JAKNHQ010000003">
    <property type="protein sequence ID" value="MCG4610068.1"/>
    <property type="molecule type" value="Genomic_DNA"/>
</dbReference>
<evidence type="ECO:0000313" key="4">
    <source>
        <dbReference type="Proteomes" id="UP001298681"/>
    </source>
</evidence>